<feature type="transmembrane region" description="Helical" evidence="1">
    <location>
        <begin position="21"/>
        <end position="41"/>
    </location>
</feature>
<reference evidence="2 3" key="1">
    <citation type="submission" date="2019-01" db="EMBL/GenBank/DDBJ databases">
        <authorList>
            <person name="Sayadi A."/>
        </authorList>
    </citation>
    <scope>NUCLEOTIDE SEQUENCE [LARGE SCALE GENOMIC DNA]</scope>
</reference>
<gene>
    <name evidence="2" type="ORF">CALMAC_LOCUS5997</name>
</gene>
<organism evidence="2 3">
    <name type="scientific">Callosobruchus maculatus</name>
    <name type="common">Southern cowpea weevil</name>
    <name type="synonym">Pulse bruchid</name>
    <dbReference type="NCBI Taxonomy" id="64391"/>
    <lineage>
        <taxon>Eukaryota</taxon>
        <taxon>Metazoa</taxon>
        <taxon>Ecdysozoa</taxon>
        <taxon>Arthropoda</taxon>
        <taxon>Hexapoda</taxon>
        <taxon>Insecta</taxon>
        <taxon>Pterygota</taxon>
        <taxon>Neoptera</taxon>
        <taxon>Endopterygota</taxon>
        <taxon>Coleoptera</taxon>
        <taxon>Polyphaga</taxon>
        <taxon>Cucujiformia</taxon>
        <taxon>Chrysomeloidea</taxon>
        <taxon>Chrysomelidae</taxon>
        <taxon>Bruchinae</taxon>
        <taxon>Bruchini</taxon>
        <taxon>Callosobruchus</taxon>
    </lineage>
</organism>
<evidence type="ECO:0000313" key="2">
    <source>
        <dbReference type="EMBL" id="VEN42553.1"/>
    </source>
</evidence>
<evidence type="ECO:0000313" key="3">
    <source>
        <dbReference type="Proteomes" id="UP000410492"/>
    </source>
</evidence>
<proteinExistence type="predicted"/>
<dbReference type="AlphaFoldDB" id="A0A653C4X7"/>
<dbReference type="Proteomes" id="UP000410492">
    <property type="component" value="Unassembled WGS sequence"/>
</dbReference>
<keyword evidence="3" id="KW-1185">Reference proteome</keyword>
<keyword evidence="1" id="KW-0812">Transmembrane</keyword>
<protein>
    <submittedName>
        <fullName evidence="2">Uncharacterized protein</fullName>
    </submittedName>
</protein>
<sequence length="72" mass="8381">MMYKFGLGSFVIDMIGHSMRCDLSFCCDISCLILFITIWFLPCDFDVCILVPGFDILVIRYSVLNVNRHFVY</sequence>
<accession>A0A653C4X7</accession>
<dbReference type="EMBL" id="CAACVG010006918">
    <property type="protein sequence ID" value="VEN42553.1"/>
    <property type="molecule type" value="Genomic_DNA"/>
</dbReference>
<evidence type="ECO:0000256" key="1">
    <source>
        <dbReference type="SAM" id="Phobius"/>
    </source>
</evidence>
<keyword evidence="1" id="KW-1133">Transmembrane helix</keyword>
<name>A0A653C4X7_CALMS</name>
<keyword evidence="1" id="KW-0472">Membrane</keyword>